<sequence length="567" mass="61199">MTTGASRGASRGAREAGGLLGLLVAALAGLGLLAAAAGPVLAQSSPGASEVAMMTPRSGPAIGGGEATAMSCPLRYKLPGDVRADLPSDSAQGAFDKYSWRTFLALNAQGVGKRISRRGDNQTQWSRWSSTDGLINCARDPDSPNCKCPDGDCFASGTEYYPDECMAIDGYQKYRVLAEVSKVDDLFLQAGHGELSNDPLIDANGNFLRFEIMVSPAAQRYVVDNELYDGDVVNGLTENVNFPCGREGYRRGDPASRKAGAYVVKNAWMELPDEALAFGYADRGRFHIEELLVHSPAYTNKSGVATCEKKVMALVGQHIAHKTVKQPRWTWSTFEHNRNAPNCTELPPTGDQQDAGPSTACPANVKRTYNFFPKECSANGADPDACQSCNVVPVSNRPGCKNPDVDGDTSWCLDRSPKPVAGMTRACTQVNVRKYYPTAHEMNKACEAALGSLSVWSNYKLISTQWYNTNSTSCTTETNVDRGLEQPQVPIAGRGNEETTPYLANSSMETYVRANCMGCHSNARIPGPPAQPTPSTVYMDFMYWLKLESADTGDSDGLAAMLERSPH</sequence>
<comment type="caution">
    <text evidence="2">The sequence shown here is derived from an EMBL/GenBank/DDBJ whole genome shotgun (WGS) entry which is preliminary data.</text>
</comment>
<keyword evidence="3" id="KW-1185">Reference proteome</keyword>
<dbReference type="EMBL" id="JAZHOF010000003">
    <property type="protein sequence ID" value="MEJ8571655.1"/>
    <property type="molecule type" value="Genomic_DNA"/>
</dbReference>
<dbReference type="Proteomes" id="UP001378188">
    <property type="component" value="Unassembled WGS sequence"/>
</dbReference>
<feature type="region of interest" description="Disordered" evidence="1">
    <location>
        <begin position="340"/>
        <end position="359"/>
    </location>
</feature>
<proteinExistence type="predicted"/>
<evidence type="ECO:0000313" key="2">
    <source>
        <dbReference type="EMBL" id="MEJ8571655.1"/>
    </source>
</evidence>
<name>A0AAW9RTQ4_9HYPH</name>
<evidence type="ECO:0000313" key="3">
    <source>
        <dbReference type="Proteomes" id="UP001378188"/>
    </source>
</evidence>
<organism evidence="2 3">
    <name type="scientific">Microbaculum marinum</name>
    <dbReference type="NCBI Taxonomy" id="1764581"/>
    <lineage>
        <taxon>Bacteria</taxon>
        <taxon>Pseudomonadati</taxon>
        <taxon>Pseudomonadota</taxon>
        <taxon>Alphaproteobacteria</taxon>
        <taxon>Hyphomicrobiales</taxon>
        <taxon>Tepidamorphaceae</taxon>
        <taxon>Microbaculum</taxon>
    </lineage>
</organism>
<protein>
    <submittedName>
        <fullName evidence="2">Uncharacterized protein</fullName>
    </submittedName>
</protein>
<evidence type="ECO:0000256" key="1">
    <source>
        <dbReference type="SAM" id="MobiDB-lite"/>
    </source>
</evidence>
<accession>A0AAW9RTQ4</accession>
<dbReference type="RefSeq" id="WP_340329352.1">
    <property type="nucleotide sequence ID" value="NZ_JAZHOF010000003.1"/>
</dbReference>
<gene>
    <name evidence="2" type="ORF">V3328_09245</name>
</gene>
<dbReference type="AlphaFoldDB" id="A0AAW9RTQ4"/>
<reference evidence="2 3" key="1">
    <citation type="submission" date="2024-02" db="EMBL/GenBank/DDBJ databases">
        <title>Genome analysis and characterization of Microbaculum marinisediminis sp. nov., isolated from marine sediment.</title>
        <authorList>
            <person name="Du Z.-J."/>
            <person name="Ye Y.-Q."/>
            <person name="Zhang Z.-R."/>
            <person name="Yuan S.-M."/>
            <person name="Zhang X.-Y."/>
        </authorList>
    </citation>
    <scope>NUCLEOTIDE SEQUENCE [LARGE SCALE GENOMIC DNA]</scope>
    <source>
        <strain evidence="2 3">SDUM1044001</strain>
    </source>
</reference>